<gene>
    <name evidence="1" type="ORF">E0F66_09945</name>
</gene>
<feature type="non-terminal residue" evidence="1">
    <location>
        <position position="1"/>
    </location>
</feature>
<sequence length="33" mass="4028">MQFQALIRGERFKGRRALLRKISPYFKEFAQQL</sequence>
<evidence type="ECO:0000313" key="2">
    <source>
        <dbReference type="Proteomes" id="UP000324058"/>
    </source>
</evidence>
<name>A0A5S4TTI4_STRPY</name>
<dbReference type="Proteomes" id="UP000324058">
    <property type="component" value="Unassembled WGS sequence"/>
</dbReference>
<organism evidence="1 2">
    <name type="scientific">Streptococcus pyogenes</name>
    <dbReference type="NCBI Taxonomy" id="1314"/>
    <lineage>
        <taxon>Bacteria</taxon>
        <taxon>Bacillati</taxon>
        <taxon>Bacillota</taxon>
        <taxon>Bacilli</taxon>
        <taxon>Lactobacillales</taxon>
        <taxon>Streptococcaceae</taxon>
        <taxon>Streptococcus</taxon>
    </lineage>
</organism>
<dbReference type="EMBL" id="SJLL01000040">
    <property type="protein sequence ID" value="TYK98349.1"/>
    <property type="molecule type" value="Genomic_DNA"/>
</dbReference>
<proteinExistence type="predicted"/>
<reference evidence="1 2" key="1">
    <citation type="submission" date="2019-02" db="EMBL/GenBank/DDBJ databases">
        <title>Novel genomic isolates of S. pyogenes and S. dysgalactiae subsp. equisimilis associated to necrotising fasciitis (NSTI).</title>
        <authorList>
            <person name="Barrantes I."/>
        </authorList>
    </citation>
    <scope>NUCLEOTIDE SEQUENCE [LARGE SCALE GENOMIC DNA]</scope>
    <source>
        <strain evidence="1 2">SPY2028</strain>
    </source>
</reference>
<dbReference type="AlphaFoldDB" id="A0A5S4TTI4"/>
<evidence type="ECO:0000313" key="1">
    <source>
        <dbReference type="EMBL" id="TYK98349.1"/>
    </source>
</evidence>
<protein>
    <submittedName>
        <fullName evidence="1">Sigma-70 family RNA polymerase sigma factor</fullName>
    </submittedName>
</protein>
<accession>A0A5S4TTI4</accession>
<comment type="caution">
    <text evidence="1">The sequence shown here is derived from an EMBL/GenBank/DDBJ whole genome shotgun (WGS) entry which is preliminary data.</text>
</comment>